<dbReference type="EMBL" id="QPFP01000047">
    <property type="protein sequence ID" value="TEB26580.1"/>
    <property type="molecule type" value="Genomic_DNA"/>
</dbReference>
<gene>
    <name evidence="1" type="ORF">FA13DRAFT_1737239</name>
</gene>
<name>A0A4Y7SXJ7_COPMI</name>
<dbReference type="Proteomes" id="UP000298030">
    <property type="component" value="Unassembled WGS sequence"/>
</dbReference>
<protein>
    <submittedName>
        <fullName evidence="1">Uncharacterized protein</fullName>
    </submittedName>
</protein>
<comment type="caution">
    <text evidence="1">The sequence shown here is derived from an EMBL/GenBank/DDBJ whole genome shotgun (WGS) entry which is preliminary data.</text>
</comment>
<accession>A0A4Y7SXJ7</accession>
<sequence>MGIGEGLRRLEKLIERTTADLLNFSAELLANDFSFADVRKGQSICSNERGGPDVVVQATFGPHAHDGSRASCTHQSA</sequence>
<organism evidence="1 2">
    <name type="scientific">Coprinellus micaceus</name>
    <name type="common">Glistening ink-cap mushroom</name>
    <name type="synonym">Coprinus micaceus</name>
    <dbReference type="NCBI Taxonomy" id="71717"/>
    <lineage>
        <taxon>Eukaryota</taxon>
        <taxon>Fungi</taxon>
        <taxon>Dikarya</taxon>
        <taxon>Basidiomycota</taxon>
        <taxon>Agaricomycotina</taxon>
        <taxon>Agaricomycetes</taxon>
        <taxon>Agaricomycetidae</taxon>
        <taxon>Agaricales</taxon>
        <taxon>Agaricineae</taxon>
        <taxon>Psathyrellaceae</taxon>
        <taxon>Coprinellus</taxon>
    </lineage>
</organism>
<keyword evidence="2" id="KW-1185">Reference proteome</keyword>
<reference evidence="1 2" key="1">
    <citation type="journal article" date="2019" name="Nat. Ecol. Evol.">
        <title>Megaphylogeny resolves global patterns of mushroom evolution.</title>
        <authorList>
            <person name="Varga T."/>
            <person name="Krizsan K."/>
            <person name="Foldi C."/>
            <person name="Dima B."/>
            <person name="Sanchez-Garcia M."/>
            <person name="Sanchez-Ramirez S."/>
            <person name="Szollosi G.J."/>
            <person name="Szarkandi J.G."/>
            <person name="Papp V."/>
            <person name="Albert L."/>
            <person name="Andreopoulos W."/>
            <person name="Angelini C."/>
            <person name="Antonin V."/>
            <person name="Barry K.W."/>
            <person name="Bougher N.L."/>
            <person name="Buchanan P."/>
            <person name="Buyck B."/>
            <person name="Bense V."/>
            <person name="Catcheside P."/>
            <person name="Chovatia M."/>
            <person name="Cooper J."/>
            <person name="Damon W."/>
            <person name="Desjardin D."/>
            <person name="Finy P."/>
            <person name="Geml J."/>
            <person name="Haridas S."/>
            <person name="Hughes K."/>
            <person name="Justo A."/>
            <person name="Karasinski D."/>
            <person name="Kautmanova I."/>
            <person name="Kiss B."/>
            <person name="Kocsube S."/>
            <person name="Kotiranta H."/>
            <person name="LaButti K.M."/>
            <person name="Lechner B.E."/>
            <person name="Liimatainen K."/>
            <person name="Lipzen A."/>
            <person name="Lukacs Z."/>
            <person name="Mihaltcheva S."/>
            <person name="Morgado L.N."/>
            <person name="Niskanen T."/>
            <person name="Noordeloos M.E."/>
            <person name="Ohm R.A."/>
            <person name="Ortiz-Santana B."/>
            <person name="Ovrebo C."/>
            <person name="Racz N."/>
            <person name="Riley R."/>
            <person name="Savchenko A."/>
            <person name="Shiryaev A."/>
            <person name="Soop K."/>
            <person name="Spirin V."/>
            <person name="Szebenyi C."/>
            <person name="Tomsovsky M."/>
            <person name="Tulloss R.E."/>
            <person name="Uehling J."/>
            <person name="Grigoriev I.V."/>
            <person name="Vagvolgyi C."/>
            <person name="Papp T."/>
            <person name="Martin F.M."/>
            <person name="Miettinen O."/>
            <person name="Hibbett D.S."/>
            <person name="Nagy L.G."/>
        </authorList>
    </citation>
    <scope>NUCLEOTIDE SEQUENCE [LARGE SCALE GENOMIC DNA]</scope>
    <source>
        <strain evidence="1 2">FP101781</strain>
    </source>
</reference>
<evidence type="ECO:0000313" key="2">
    <source>
        <dbReference type="Proteomes" id="UP000298030"/>
    </source>
</evidence>
<evidence type="ECO:0000313" key="1">
    <source>
        <dbReference type="EMBL" id="TEB26580.1"/>
    </source>
</evidence>
<dbReference type="AlphaFoldDB" id="A0A4Y7SXJ7"/>
<proteinExistence type="predicted"/>